<sequence length="1095" mass="120039">MKKDKLIDFKKGLFALMVLCGIGILLIPQVSAAGININVPIVEQNTTVFIGEEGLDISNALIDPNTGNPVYLLGWWGDDVESGGHTSADKYITIAPGSVTNYYVNPTEYMMNNRYTEGSFYICDETTGQAIYYNGYPVVAFYVELPHLELVPADDVCPDVNRTGQVFLGTNLNFNIKTNLYKIQNRPGGQNSAIFDINVIGPNGKDYNYLLGPDAGGCNCPDCNPNYPAIGIKDINILTNKHQWQTWDTDAIDPQTGLLYSPQGTYAISATCWANHILDNYVTIGGAKSATTNLELVVETVSVTVNPGTILRTETATATVTGKPQTEYIIALMECPLKMTGEICDRPPWFENDPLNVALQFDPEGGPYTIGKEIVYPSCCDGLTFRDVVPKVYHDGVLYYASITTDCLGKATIDIKVDNTVWKADNNPVYTIHVQKRAPECNGIHLFAETELTVKKGDISIQISQASDTTNAPITEAYLGDTLKIAGSNTDSLRTYLYMTGPCQPECGGGLIPIPYPHGPIGDGPEVIDVSLPPIEGFDWIFTNNDATGKPRYWETRYLPMNPGTYTIWAISNWPPNCPNCLDCGGHPCFTNPETCPGCDGKVCSLLDCPNCDVYAVATIELKAPELTAITEDIERCCCSGYPCGTTIDSHPINVSGVSTGNPKKELNVWLFGKGKIGDEKFMNIKVPVNCDGTFVFDVVKDILGYYGIPLCRIDSGTYDLIIQDAGYNHQYDVIYEDDLDPSIWARPVEVNKKWIIMGHPDIGPVENYSEINPGEQNPNEDFLTHVDTTTLVVPDPDSQKFYDDDWRKLVQVEGPGYKLGTEVLYALIKGLDDPSVDDNYVHIQFTVTDKSCLVGTDFDADRTYGNKPLTVRFTDKSYNATSWLWNFGDGTTSTEQNPTHTFTEEGRYTISLTTNGDEKGKAVKNDYIRVAKGPTAKFAFAPKDVTVGTEVQFTDLSSGNPTSWMWHFGDGSSSPLQSPVYTYMAPGVYTVMLTVSDETGISGDSATQTITVQGSSTPVVADFKTEVTNGTNVQFTDLSSGFGITSWVWDFGDGSTSTERNPKHTYLKEGTYQVSLTVSNGSYENTAKKPIGIR</sequence>
<dbReference type="Pfam" id="PF18911">
    <property type="entry name" value="PKD_4"/>
    <property type="match status" value="3"/>
</dbReference>
<feature type="domain" description="PKD" evidence="1">
    <location>
        <begin position="878"/>
        <end position="916"/>
    </location>
</feature>
<dbReference type="EnsemblBacteria" id="ABD40187">
    <property type="protein sequence ID" value="ABD40187"/>
    <property type="gene ID" value="Mhun_0423"/>
</dbReference>
<protein>
    <submittedName>
        <fullName evidence="3">PKD</fullName>
    </submittedName>
</protein>
<evidence type="ECO:0000313" key="3">
    <source>
        <dbReference type="EMBL" id="ABD40187.1"/>
    </source>
</evidence>
<keyword evidence="4" id="KW-1185">Reference proteome</keyword>
<dbReference type="KEGG" id="mhu:Mhun_0423"/>
<accession>Q2FPL6</accession>
<dbReference type="CDD" id="cd00146">
    <property type="entry name" value="PKD"/>
    <property type="match status" value="3"/>
</dbReference>
<feature type="domain" description="PKD" evidence="1">
    <location>
        <begin position="935"/>
        <end position="1018"/>
    </location>
</feature>
<dbReference type="PANTHER" id="PTHR36842:SF1">
    <property type="entry name" value="PROTEIN TOLB"/>
    <property type="match status" value="1"/>
</dbReference>
<name>Q2FPL6_METHJ</name>
<dbReference type="HOGENOM" id="CLU_283962_0_0_2"/>
<feature type="domain" description="PKD" evidence="1">
    <location>
        <begin position="1017"/>
        <end position="1095"/>
    </location>
</feature>
<dbReference type="Proteomes" id="UP000001941">
    <property type="component" value="Chromosome"/>
</dbReference>
<dbReference type="eggNOG" id="arCOG03906">
    <property type="taxonomic scope" value="Archaea"/>
</dbReference>
<dbReference type="FunFam" id="2.60.40.10:FF:000270">
    <property type="entry name" value="Cell surface protein"/>
    <property type="match status" value="2"/>
</dbReference>
<dbReference type="RefSeq" id="WP_011447476.1">
    <property type="nucleotide sequence ID" value="NC_007796.1"/>
</dbReference>
<proteinExistence type="predicted"/>
<evidence type="ECO:0000259" key="1">
    <source>
        <dbReference type="PROSITE" id="PS50093"/>
    </source>
</evidence>
<dbReference type="eggNOG" id="arCOG02511">
    <property type="taxonomic scope" value="Archaea"/>
</dbReference>
<dbReference type="InterPro" id="IPR000601">
    <property type="entry name" value="PKD_dom"/>
</dbReference>
<dbReference type="InParanoid" id="Q2FPL6"/>
<dbReference type="EMBL" id="CP000254">
    <property type="protein sequence ID" value="ABD40187.1"/>
    <property type="molecule type" value="Genomic_DNA"/>
</dbReference>
<evidence type="ECO:0000259" key="2">
    <source>
        <dbReference type="PROSITE" id="PS51379"/>
    </source>
</evidence>
<reference evidence="4" key="1">
    <citation type="journal article" date="2016" name="Stand. Genomic Sci.">
        <title>Complete genome sequence of Methanospirillum hungatei type strain JF1.</title>
        <authorList>
            <person name="Gunsalus R.P."/>
            <person name="Cook L.E."/>
            <person name="Crable B."/>
            <person name="Rohlin L."/>
            <person name="McDonald E."/>
            <person name="Mouttaki H."/>
            <person name="Sieber J.R."/>
            <person name="Poweleit N."/>
            <person name="Zhou H."/>
            <person name="Lapidus A.L."/>
            <person name="Daligault H.E."/>
            <person name="Land M."/>
            <person name="Gilna P."/>
            <person name="Ivanova N."/>
            <person name="Kyrpides N."/>
            <person name="Culley D.E."/>
            <person name="McInerney M.J."/>
        </authorList>
    </citation>
    <scope>NUCLEOTIDE SEQUENCE [LARGE SCALE GENOMIC DNA]</scope>
    <source>
        <strain evidence="4">ATCC 27890 / DSM 864 / NBRC 100397 / JF-1</strain>
    </source>
</reference>
<dbReference type="SMART" id="SM00089">
    <property type="entry name" value="PKD"/>
    <property type="match status" value="3"/>
</dbReference>
<dbReference type="STRING" id="323259.Mhun_0423"/>
<dbReference type="PROSITE" id="PS51379">
    <property type="entry name" value="4FE4S_FER_2"/>
    <property type="match status" value="1"/>
</dbReference>
<dbReference type="AlphaFoldDB" id="Q2FPL6"/>
<gene>
    <name evidence="3" type="ordered locus">Mhun_0423</name>
</gene>
<dbReference type="GeneID" id="25393440"/>
<organism evidence="3 4">
    <name type="scientific">Methanospirillum hungatei JF-1 (strain ATCC 27890 / DSM 864 / NBRC 100397 / JF-1)</name>
    <dbReference type="NCBI Taxonomy" id="323259"/>
    <lineage>
        <taxon>Archaea</taxon>
        <taxon>Methanobacteriati</taxon>
        <taxon>Methanobacteriota</taxon>
        <taxon>Stenosarchaea group</taxon>
        <taxon>Methanomicrobia</taxon>
        <taxon>Methanomicrobiales</taxon>
        <taxon>Methanospirillaceae</taxon>
        <taxon>Methanospirillum</taxon>
    </lineage>
</organism>
<dbReference type="OrthoDB" id="103676at2157"/>
<dbReference type="InterPro" id="IPR035986">
    <property type="entry name" value="PKD_dom_sf"/>
</dbReference>
<dbReference type="InterPro" id="IPR022409">
    <property type="entry name" value="PKD/Chitinase_dom"/>
</dbReference>
<dbReference type="InterPro" id="IPR017896">
    <property type="entry name" value="4Fe4S_Fe-S-bd"/>
</dbReference>
<dbReference type="InterPro" id="IPR024277">
    <property type="entry name" value="DUF3821"/>
</dbReference>
<dbReference type="InterPro" id="IPR013783">
    <property type="entry name" value="Ig-like_fold"/>
</dbReference>
<dbReference type="SUPFAM" id="SSF49299">
    <property type="entry name" value="PKD domain"/>
    <property type="match status" value="3"/>
</dbReference>
<dbReference type="PROSITE" id="PS50093">
    <property type="entry name" value="PKD"/>
    <property type="match status" value="3"/>
</dbReference>
<dbReference type="PANTHER" id="PTHR36842">
    <property type="entry name" value="PROTEIN TOLB HOMOLOG"/>
    <property type="match status" value="1"/>
</dbReference>
<dbReference type="Gene3D" id="2.60.40.10">
    <property type="entry name" value="Immunoglobulins"/>
    <property type="match status" value="3"/>
</dbReference>
<dbReference type="Pfam" id="PF12863">
    <property type="entry name" value="DUF3821"/>
    <property type="match status" value="1"/>
</dbReference>
<feature type="domain" description="4Fe-4S ferredoxin-type" evidence="2">
    <location>
        <begin position="586"/>
        <end position="620"/>
    </location>
</feature>
<evidence type="ECO:0000313" key="4">
    <source>
        <dbReference type="Proteomes" id="UP000001941"/>
    </source>
</evidence>